<keyword evidence="12 16" id="KW-0804">Transcription</keyword>
<evidence type="ECO:0000256" key="14">
    <source>
        <dbReference type="ARBA" id="ARBA00023280"/>
    </source>
</evidence>
<keyword evidence="8 16" id="KW-0862">Zinc</keyword>
<organism evidence="18">
    <name type="scientific">Human papillomavirus</name>
    <dbReference type="NCBI Taxonomy" id="10566"/>
    <lineage>
        <taxon>Viruses</taxon>
        <taxon>Monodnaviria</taxon>
        <taxon>Shotokuvirae</taxon>
        <taxon>Cossaviricota</taxon>
        <taxon>Papovaviricetes</taxon>
        <taxon>Zurhausenvirales</taxon>
        <taxon>Papillomaviridae</taxon>
    </lineage>
</organism>
<dbReference type="GO" id="GO:0008270">
    <property type="term" value="F:zinc ion binding"/>
    <property type="evidence" value="ECO:0007669"/>
    <property type="project" value="UniProtKB-KW"/>
</dbReference>
<evidence type="ECO:0000256" key="9">
    <source>
        <dbReference type="ARBA" id="ARBA00023015"/>
    </source>
</evidence>
<evidence type="ECO:0000256" key="12">
    <source>
        <dbReference type="ARBA" id="ARBA00023163"/>
    </source>
</evidence>
<reference evidence="18" key="1">
    <citation type="journal article" date="2018" name="Nat. Med.">
        <title>Expanded skin virome in DOCK8-deficient patients.</title>
        <authorList>
            <consortium name="NISC Comparative Sequencing Program"/>
            <person name="Tirosh O."/>
            <person name="Conlan S."/>
            <person name="Deming C."/>
            <person name="Lee-Lin S.Q."/>
            <person name="Huang X."/>
            <person name="Su H.C."/>
            <person name="Freeman A.F."/>
            <person name="Segre J.A."/>
            <person name="Kong H.H."/>
        </authorList>
    </citation>
    <scope>NUCLEOTIDE SEQUENCE</scope>
    <source>
        <strain evidence="18">HPV-mSK_164</strain>
    </source>
</reference>
<dbReference type="SUPFAM" id="SSF161229">
    <property type="entry name" value="E6 C-terminal domain-like"/>
    <property type="match status" value="2"/>
</dbReference>
<accession>A0A385PK25</accession>
<feature type="zinc finger region" evidence="16">
    <location>
        <begin position="101"/>
        <end position="137"/>
    </location>
</feature>
<dbReference type="GO" id="GO:0003677">
    <property type="term" value="F:DNA binding"/>
    <property type="evidence" value="ECO:0007669"/>
    <property type="project" value="UniProtKB-UniRule"/>
</dbReference>
<dbReference type="GO" id="GO:0006355">
    <property type="term" value="P:regulation of DNA-templated transcription"/>
    <property type="evidence" value="ECO:0007669"/>
    <property type="project" value="UniProtKB-UniRule"/>
</dbReference>
<evidence type="ECO:0000256" key="17">
    <source>
        <dbReference type="RuleBase" id="RU363123"/>
    </source>
</evidence>
<keyword evidence="2 16" id="KW-0244">Early protein</keyword>
<evidence type="ECO:0000313" key="18">
    <source>
        <dbReference type="EMBL" id="AYA94291.1"/>
    </source>
</evidence>
<keyword evidence="10 16" id="KW-0238">DNA-binding</keyword>
<evidence type="ECO:0000256" key="11">
    <source>
        <dbReference type="ARBA" id="ARBA00023159"/>
    </source>
</evidence>
<evidence type="ECO:0000256" key="10">
    <source>
        <dbReference type="ARBA" id="ARBA00023125"/>
    </source>
</evidence>
<evidence type="ECO:0000256" key="8">
    <source>
        <dbReference type="ARBA" id="ARBA00022833"/>
    </source>
</evidence>
<dbReference type="GO" id="GO:0039502">
    <property type="term" value="P:symbiont-mediated suppression of host type I interferon-mediated signaling pathway"/>
    <property type="evidence" value="ECO:0007669"/>
    <property type="project" value="UniProtKB-UniRule"/>
</dbReference>
<evidence type="ECO:0000256" key="2">
    <source>
        <dbReference type="ARBA" id="ARBA00022518"/>
    </source>
</evidence>
<comment type="subunit">
    <text evidence="16">Forms homodimers. Interacts with ubiquitin-protein ligase UBE3A/E6-AP; this interaction stimulates UBE3A ubiquitin activity. Interacts with host BAK1.</text>
</comment>
<comment type="similarity">
    <text evidence="1 16 17">Belongs to the papillomaviridae E6 protein family.</text>
</comment>
<dbReference type="GO" id="GO:0052150">
    <property type="term" value="P:symbiont-mediated perturbation of host apoptosis"/>
    <property type="evidence" value="ECO:0007669"/>
    <property type="project" value="UniProtKB-KW"/>
</dbReference>
<keyword evidence="6 16" id="KW-0479">Metal-binding</keyword>
<evidence type="ECO:0000256" key="5">
    <source>
        <dbReference type="ARBA" id="ARBA00022632"/>
    </source>
</evidence>
<keyword evidence="4 16" id="KW-0945">Host-virus interaction</keyword>
<dbReference type="GO" id="GO:0030430">
    <property type="term" value="C:host cell cytoplasm"/>
    <property type="evidence" value="ECO:0007669"/>
    <property type="project" value="UniProtKB-SubCell"/>
</dbReference>
<evidence type="ECO:0000256" key="6">
    <source>
        <dbReference type="ARBA" id="ARBA00022723"/>
    </source>
</evidence>
<dbReference type="Gene3D" id="3.30.240.40">
    <property type="entry name" value="E6 early regulatory protein"/>
    <property type="match status" value="2"/>
</dbReference>
<dbReference type="GO" id="GO:0039648">
    <property type="term" value="P:symbiont-mediated perturbation of host ubiquitin-like protein modification"/>
    <property type="evidence" value="ECO:0007669"/>
    <property type="project" value="UniProtKB-UniRule"/>
</dbReference>
<evidence type="ECO:0000256" key="3">
    <source>
        <dbReference type="ARBA" id="ARBA00022562"/>
    </source>
</evidence>
<evidence type="ECO:0000256" key="16">
    <source>
        <dbReference type="HAMAP-Rule" id="MF_04006"/>
    </source>
</evidence>
<keyword evidence="9 16" id="KW-0805">Transcription regulation</keyword>
<dbReference type="Pfam" id="PF00518">
    <property type="entry name" value="E6"/>
    <property type="match status" value="1"/>
</dbReference>
<keyword evidence="3 16" id="KW-1048">Host nucleus</keyword>
<comment type="caution">
    <text evidence="16">Lacks conserved residue(s) required for the propagation of feature annotation.</text>
</comment>
<evidence type="ECO:0000256" key="4">
    <source>
        <dbReference type="ARBA" id="ARBA00022581"/>
    </source>
</evidence>
<keyword evidence="13 16" id="KW-1035">Host cytoplasm</keyword>
<dbReference type="GO" id="GO:0006351">
    <property type="term" value="P:DNA-templated transcription"/>
    <property type="evidence" value="ECO:0007669"/>
    <property type="project" value="UniProtKB-UniRule"/>
</dbReference>
<keyword evidence="7 16" id="KW-0863">Zinc-finger</keyword>
<evidence type="ECO:0000256" key="7">
    <source>
        <dbReference type="ARBA" id="ARBA00022771"/>
    </source>
</evidence>
<name>A0A385PK25_9PAPI</name>
<dbReference type="GO" id="GO:0042025">
    <property type="term" value="C:host cell nucleus"/>
    <property type="evidence" value="ECO:0007669"/>
    <property type="project" value="UniProtKB-SubCell"/>
</dbReference>
<protein>
    <recommendedName>
        <fullName evidence="16 17">Protein E6</fullName>
    </recommendedName>
</protein>
<sequence>MDRPKPYSVRELADTLCIPLVDILLPCRFCHRFLTYIELVNFDRKCLQLIWTEEDFVFACCSSCAFASAQFEFSNFYEQSVCGWEIELVEHKAVGDITIRCKFCLRKLDLLEKLDICYRQQQFHKVRRNWKGLCRHCGSIE</sequence>
<dbReference type="GO" id="GO:0052170">
    <property type="term" value="P:symbiont-mediated suppression of host innate immune response"/>
    <property type="evidence" value="ECO:0007669"/>
    <property type="project" value="UniProtKB-KW"/>
</dbReference>
<comment type="subcellular location">
    <subcellularLocation>
        <location evidence="16 17">Host cytoplasm</location>
    </subcellularLocation>
    <subcellularLocation>
        <location evidence="16 17">Host nucleus</location>
    </subcellularLocation>
</comment>
<keyword evidence="5 16" id="KW-1090">Inhibition of host innate immune response by virus</keyword>
<evidence type="ECO:0000256" key="1">
    <source>
        <dbReference type="ARBA" id="ARBA00006346"/>
    </source>
</evidence>
<evidence type="ECO:0000256" key="13">
    <source>
        <dbReference type="ARBA" id="ARBA00023200"/>
    </source>
</evidence>
<dbReference type="InterPro" id="IPR001334">
    <property type="entry name" value="E6"/>
</dbReference>
<comment type="function">
    <text evidence="16">Plays a major role in the induction and maintenance of cellular transformation. E6 associates with host UBE3A/E6-AP ubiquitin-protein ligase and modulates its activity. Protects host keratinocytes from apoptosis by mediating the degradation of host BAK1. May also inhibit host immune response.</text>
</comment>
<dbReference type="EMBL" id="MH777306">
    <property type="protein sequence ID" value="AYA94291.1"/>
    <property type="molecule type" value="Genomic_DNA"/>
</dbReference>
<evidence type="ECO:0000256" key="15">
    <source>
        <dbReference type="ARBA" id="ARBA00023323"/>
    </source>
</evidence>
<proteinExistence type="inferred from homology"/>
<keyword evidence="14 16" id="KW-0899">Viral immunoevasion</keyword>
<keyword evidence="15 16" id="KW-1119">Modulation of host cell apoptosis by virus</keyword>
<keyword evidence="11 16" id="KW-0010">Activator</keyword>
<dbReference type="InterPro" id="IPR038575">
    <property type="entry name" value="E6_sf"/>
</dbReference>
<gene>
    <name evidence="16" type="primary">E6</name>
</gene>
<dbReference type="HAMAP" id="MF_04006">
    <property type="entry name" value="HPV_E6"/>
    <property type="match status" value="1"/>
</dbReference>